<evidence type="ECO:0000256" key="12">
    <source>
        <dbReference type="SAM" id="MobiDB-lite"/>
    </source>
</evidence>
<dbReference type="SUPFAM" id="SSF56112">
    <property type="entry name" value="Protein kinase-like (PK-like)"/>
    <property type="match status" value="1"/>
</dbReference>
<evidence type="ECO:0000256" key="8">
    <source>
        <dbReference type="ARBA" id="ARBA00022840"/>
    </source>
</evidence>
<dbReference type="GO" id="GO:0006508">
    <property type="term" value="P:proteolysis"/>
    <property type="evidence" value="ECO:0007669"/>
    <property type="project" value="InterPro"/>
</dbReference>
<evidence type="ECO:0000259" key="14">
    <source>
        <dbReference type="PROSITE" id="PS50011"/>
    </source>
</evidence>
<dbReference type="Gene3D" id="3.40.50.1820">
    <property type="entry name" value="alpha/beta hydrolase"/>
    <property type="match status" value="1"/>
</dbReference>
<comment type="similarity">
    <text evidence="2">Belongs to the protein kinase superfamily. TKL Ser/Thr protein kinase family. RAF subfamily.</text>
</comment>
<dbReference type="Pfam" id="PF07714">
    <property type="entry name" value="PK_Tyr_Ser-Thr"/>
    <property type="match status" value="1"/>
</dbReference>
<evidence type="ECO:0000256" key="7">
    <source>
        <dbReference type="ARBA" id="ARBA00022777"/>
    </source>
</evidence>
<evidence type="ECO:0000256" key="1">
    <source>
        <dbReference type="ARBA" id="ARBA00009431"/>
    </source>
</evidence>
<evidence type="ECO:0000256" key="3">
    <source>
        <dbReference type="ARBA" id="ARBA00012513"/>
    </source>
</evidence>
<evidence type="ECO:0000256" key="10">
    <source>
        <dbReference type="ARBA" id="ARBA00048679"/>
    </source>
</evidence>
<dbReference type="InterPro" id="IPR029058">
    <property type="entry name" value="AB_hydrolase_fold"/>
</dbReference>
<dbReference type="InterPro" id="IPR017441">
    <property type="entry name" value="Protein_kinase_ATP_BS"/>
</dbReference>
<dbReference type="SMART" id="SM00220">
    <property type="entry name" value="S_TKc"/>
    <property type="match status" value="1"/>
</dbReference>
<dbReference type="GO" id="GO:0004185">
    <property type="term" value="F:serine-type carboxypeptidase activity"/>
    <property type="evidence" value="ECO:0007669"/>
    <property type="project" value="InterPro"/>
</dbReference>
<comment type="catalytic activity">
    <reaction evidence="10">
        <text>L-seryl-[protein] + ATP = O-phospho-L-seryl-[protein] + ADP + H(+)</text>
        <dbReference type="Rhea" id="RHEA:17989"/>
        <dbReference type="Rhea" id="RHEA-COMP:9863"/>
        <dbReference type="Rhea" id="RHEA-COMP:11604"/>
        <dbReference type="ChEBI" id="CHEBI:15378"/>
        <dbReference type="ChEBI" id="CHEBI:29999"/>
        <dbReference type="ChEBI" id="CHEBI:30616"/>
        <dbReference type="ChEBI" id="CHEBI:83421"/>
        <dbReference type="ChEBI" id="CHEBI:456216"/>
        <dbReference type="EC" id="2.7.11.1"/>
    </reaction>
</comment>
<dbReference type="InterPro" id="IPR055164">
    <property type="entry name" value="EDR1/CTR1/ARMC3-like_pept-like"/>
</dbReference>
<feature type="signal peptide" evidence="13">
    <location>
        <begin position="1"/>
        <end position="22"/>
    </location>
</feature>
<feature type="chain" id="PRO_5003275456" description="non-specific serine/threonine protein kinase" evidence="13">
    <location>
        <begin position="23"/>
        <end position="1119"/>
    </location>
</feature>
<feature type="compositionally biased region" description="Polar residues" evidence="12">
    <location>
        <begin position="790"/>
        <end position="810"/>
    </location>
</feature>
<dbReference type="GO" id="GO:0005524">
    <property type="term" value="F:ATP binding"/>
    <property type="evidence" value="ECO:0007669"/>
    <property type="project" value="UniProtKB-UniRule"/>
</dbReference>
<proteinExistence type="evidence at transcript level"/>
<keyword evidence="6 11" id="KW-0547">Nucleotide-binding</keyword>
<dbReference type="InterPro" id="IPR001245">
    <property type="entry name" value="Ser-Thr/Tyr_kinase_cat_dom"/>
</dbReference>
<dbReference type="InterPro" id="IPR001563">
    <property type="entry name" value="Peptidase_S10"/>
</dbReference>
<dbReference type="InterPro" id="IPR050167">
    <property type="entry name" value="Ser_Thr_protein_kinase"/>
</dbReference>
<comment type="similarity">
    <text evidence="1">Belongs to the peptidase S10 family.</text>
</comment>
<protein>
    <recommendedName>
        <fullName evidence="3">non-specific serine/threonine protein kinase</fullName>
        <ecNumber evidence="3">2.7.11.1</ecNumber>
    </recommendedName>
</protein>
<dbReference type="Pfam" id="PF00450">
    <property type="entry name" value="Peptidase_S10"/>
    <property type="match status" value="1"/>
</dbReference>
<dbReference type="PRINTS" id="PR00724">
    <property type="entry name" value="CRBOXYPTASEC"/>
</dbReference>
<dbReference type="FunFam" id="3.30.200.20:FF:000060">
    <property type="entry name" value="Serine/threonine-protein kinase isoform 1"/>
    <property type="match status" value="1"/>
</dbReference>
<dbReference type="PROSITE" id="PS00108">
    <property type="entry name" value="PROTEIN_KINASE_ST"/>
    <property type="match status" value="1"/>
</dbReference>
<feature type="binding site" evidence="11">
    <location>
        <position position="891"/>
    </location>
    <ligand>
        <name>ATP</name>
        <dbReference type="ChEBI" id="CHEBI:30616"/>
    </ligand>
</feature>
<evidence type="ECO:0000256" key="2">
    <source>
        <dbReference type="ARBA" id="ARBA00010507"/>
    </source>
</evidence>
<feature type="compositionally biased region" description="Basic and acidic residues" evidence="12">
    <location>
        <begin position="706"/>
        <end position="716"/>
    </location>
</feature>
<dbReference type="InterPro" id="IPR008271">
    <property type="entry name" value="Ser/Thr_kinase_AS"/>
</dbReference>
<accession>F2D8L9</accession>
<evidence type="ECO:0000256" key="13">
    <source>
        <dbReference type="SAM" id="SignalP"/>
    </source>
</evidence>
<dbReference type="GO" id="GO:0004674">
    <property type="term" value="F:protein serine/threonine kinase activity"/>
    <property type="evidence" value="ECO:0007669"/>
    <property type="project" value="UniProtKB-KW"/>
</dbReference>
<dbReference type="PANTHER" id="PTHR23257:SF821">
    <property type="entry name" value="ATP BINDING PROTEIN"/>
    <property type="match status" value="1"/>
</dbReference>
<dbReference type="EC" id="2.7.11.1" evidence="3"/>
<feature type="region of interest" description="Disordered" evidence="12">
    <location>
        <begin position="774"/>
        <end position="819"/>
    </location>
</feature>
<sequence length="1119" mass="124182">MGKASLLFLSLIVVLLVPLSRSASVVTHLPGFHGRLPFHLETGYISVDEETGAELFYYFVESERRPDTDPVILWMTGGPFCSDMIFFEVGPMKFVLAPYNGSLPQLAYNPYSWSKTANIILLDSPVGTGFSYARDMEGERELEGQIGHHVPGLEPPYFSLSRRLPPSFPGLSSQVSTPSSPPPPPGPRPHAARSIVAYLVPTIPSHLPPLSPTVSLVRTVRPPRARDRPRAARTLPNPQPPDASFRRSEAGRLGLSATASSSLRTAPAAAGLAWRSTWACFSCCLISARLISGHIEYKVFLYVLLACKRWFPWVRNEGLHYLEMDETPTSSGRSEATSCEPSWWPPDFLEKIESVALAREQEVLAEKESRFNLSNSKSSSWKASQLLWSTGTYSGFIPNGFYSIIPDKKLKEIFPTIPSLNDLQSLEADGLKPEIIVVDAEKDKKIFMLKQLSGALVKGLNNPALVIKKIAGLVFDCFKGQNSDASPGRASTEDIHFFGNRGPQLLGQIRHGSCRPRAILFKVLADAVGLESKLVVGLPDDGAVGFVDSYKHMSVVVPLNSMELLVDLMRFPGQLIPFSAKAIFISHISAAGESDSAENDSCDSPLEPNSPLYGLSDKVEAEGTEASSNLSGRSLRNTMLRSRTFSEGKLSTSCSEPNIANAFWRRSQRRGVAEEPRGASSSPEHPLMRAKGRSILGGDRQSFQEYTDRVTLRSDDQGATSTPNPRRIRRRSISITPEIGDDIVRAVRAMNETLKQNRLQRDHVNDGSCSFIGEDKTNANDCPNNDDKSGTNNGLRNRAGSTQKAMSLPTSPHDYGGEISETNNNCDFISEEKMVFAWNKVLQSSPFNKPLSPFQEWNIDFSELTIGTRVGIGFFGEVFRGIWNGTDVAIKVFLEQDLTTENMEDFCNEIYILSRLRHPNVILFLGACMVPPHLSMVTEYMEMGSLYYLIHMSGQKKKLSWRRRLKIIRDICRGLMCIHRMKIVHRDLKSANCLVNKYWTVKICDFGLSRAMTDSPMTDNSSAGTPEWMAPELIRNEPFSEKCDIFSLGVIMWELCTLRRPWDGIAPVQVVYAVTEGSGLEIPEGPLGKLIADCWAEPQDRPSCQEILTRLLDCEYAES</sequence>
<evidence type="ECO:0000256" key="9">
    <source>
        <dbReference type="ARBA" id="ARBA00047899"/>
    </source>
</evidence>
<feature type="region of interest" description="Disordered" evidence="12">
    <location>
        <begin position="667"/>
        <end position="732"/>
    </location>
</feature>
<feature type="domain" description="Protein kinase" evidence="14">
    <location>
        <begin position="864"/>
        <end position="1117"/>
    </location>
</feature>
<keyword evidence="4" id="KW-0723">Serine/threonine-protein kinase</keyword>
<dbReference type="InterPro" id="IPR000719">
    <property type="entry name" value="Prot_kinase_dom"/>
</dbReference>
<keyword evidence="7" id="KW-0418">Kinase</keyword>
<evidence type="ECO:0000256" key="11">
    <source>
        <dbReference type="PROSITE-ProRule" id="PRU10141"/>
    </source>
</evidence>
<dbReference type="PROSITE" id="PS00107">
    <property type="entry name" value="PROTEIN_KINASE_ATP"/>
    <property type="match status" value="1"/>
</dbReference>
<feature type="region of interest" description="Disordered" evidence="12">
    <location>
        <begin position="595"/>
        <end position="614"/>
    </location>
</feature>
<organism evidence="15">
    <name type="scientific">Hordeum vulgare subsp. vulgare</name>
    <name type="common">Domesticated barley</name>
    <dbReference type="NCBI Taxonomy" id="112509"/>
    <lineage>
        <taxon>Eukaryota</taxon>
        <taxon>Viridiplantae</taxon>
        <taxon>Streptophyta</taxon>
        <taxon>Embryophyta</taxon>
        <taxon>Tracheophyta</taxon>
        <taxon>Spermatophyta</taxon>
        <taxon>Magnoliopsida</taxon>
        <taxon>Liliopsida</taxon>
        <taxon>Poales</taxon>
        <taxon>Poaceae</taxon>
        <taxon>BOP clade</taxon>
        <taxon>Pooideae</taxon>
        <taxon>Triticodae</taxon>
        <taxon>Triticeae</taxon>
        <taxon>Hordeinae</taxon>
        <taxon>Hordeum</taxon>
    </lineage>
</organism>
<evidence type="ECO:0000256" key="6">
    <source>
        <dbReference type="ARBA" id="ARBA00022741"/>
    </source>
</evidence>
<evidence type="ECO:0000256" key="4">
    <source>
        <dbReference type="ARBA" id="ARBA00022527"/>
    </source>
</evidence>
<feature type="region of interest" description="Disordered" evidence="12">
    <location>
        <begin position="219"/>
        <end position="248"/>
    </location>
</feature>
<dbReference type="InterPro" id="IPR011009">
    <property type="entry name" value="Kinase-like_dom_sf"/>
</dbReference>
<dbReference type="CDD" id="cd13999">
    <property type="entry name" value="STKc_MAP3K-like"/>
    <property type="match status" value="1"/>
</dbReference>
<dbReference type="SUPFAM" id="SSF53474">
    <property type="entry name" value="alpha/beta-Hydrolases"/>
    <property type="match status" value="1"/>
</dbReference>
<keyword evidence="5" id="KW-0808">Transferase</keyword>
<dbReference type="EMBL" id="AK360231">
    <property type="protein sequence ID" value="BAJ91440.1"/>
    <property type="molecule type" value="mRNA"/>
</dbReference>
<name>F2D8L9_HORVV</name>
<dbReference type="MEROPS" id="S10.A11"/>
<evidence type="ECO:0000256" key="5">
    <source>
        <dbReference type="ARBA" id="ARBA00022679"/>
    </source>
</evidence>
<dbReference type="Gene3D" id="1.10.510.10">
    <property type="entry name" value="Transferase(Phosphotransferase) domain 1"/>
    <property type="match status" value="1"/>
</dbReference>
<dbReference type="Gene3D" id="3.30.200.20">
    <property type="entry name" value="Phosphorylase Kinase, domain 1"/>
    <property type="match status" value="1"/>
</dbReference>
<reference evidence="15" key="1">
    <citation type="journal article" date="2011" name="Plant Physiol.">
        <title>Comprehensive sequence analysis of 24,783 barley full-length cDNAs derived from 12 clone libraries.</title>
        <authorList>
            <person name="Matsumoto T."/>
            <person name="Tanaka T."/>
            <person name="Sakai H."/>
            <person name="Amano N."/>
            <person name="Kanamori H."/>
            <person name="Kurita K."/>
            <person name="Kikuta A."/>
            <person name="Kamiya K."/>
            <person name="Yamamoto M."/>
            <person name="Ikawa H."/>
            <person name="Fujii N."/>
            <person name="Hori K."/>
            <person name="Itoh T."/>
            <person name="Sato K."/>
        </authorList>
    </citation>
    <scope>NUCLEOTIDE SEQUENCE</scope>
    <source>
        <tissue evidence="15">Shoot</tissue>
    </source>
</reference>
<keyword evidence="13" id="KW-0732">Signal</keyword>
<comment type="catalytic activity">
    <reaction evidence="9">
        <text>L-threonyl-[protein] + ATP = O-phospho-L-threonyl-[protein] + ADP + H(+)</text>
        <dbReference type="Rhea" id="RHEA:46608"/>
        <dbReference type="Rhea" id="RHEA-COMP:11060"/>
        <dbReference type="Rhea" id="RHEA-COMP:11605"/>
        <dbReference type="ChEBI" id="CHEBI:15378"/>
        <dbReference type="ChEBI" id="CHEBI:30013"/>
        <dbReference type="ChEBI" id="CHEBI:30616"/>
        <dbReference type="ChEBI" id="CHEBI:61977"/>
        <dbReference type="ChEBI" id="CHEBI:456216"/>
        <dbReference type="EC" id="2.7.11.1"/>
    </reaction>
</comment>
<dbReference type="AlphaFoldDB" id="F2D8L9"/>
<dbReference type="Pfam" id="PF14381">
    <property type="entry name" value="EDR1_CTR1_ARMC3_pept"/>
    <property type="match status" value="1"/>
</dbReference>
<dbReference type="PANTHER" id="PTHR23257">
    <property type="entry name" value="SERINE-THREONINE PROTEIN KINASE"/>
    <property type="match status" value="1"/>
</dbReference>
<feature type="compositionally biased region" description="Low complexity" evidence="12">
    <location>
        <begin position="169"/>
        <end position="178"/>
    </location>
</feature>
<feature type="compositionally biased region" description="Pro residues" evidence="12">
    <location>
        <begin position="179"/>
        <end position="188"/>
    </location>
</feature>
<evidence type="ECO:0000313" key="15">
    <source>
        <dbReference type="EMBL" id="BAJ91440.1"/>
    </source>
</evidence>
<keyword evidence="8 11" id="KW-0067">ATP-binding</keyword>
<dbReference type="PROSITE" id="PS50011">
    <property type="entry name" value="PROTEIN_KINASE_DOM"/>
    <property type="match status" value="1"/>
</dbReference>
<feature type="region of interest" description="Disordered" evidence="12">
    <location>
        <begin position="169"/>
        <end position="191"/>
    </location>
</feature>